<accession>A0ABT5YLY0</accession>
<keyword evidence="2" id="KW-0732">Signal</keyword>
<reference evidence="3 4" key="1">
    <citation type="submission" date="2023-03" db="EMBL/GenBank/DDBJ databases">
        <title>Fodinicurvata sp. CAU 1616 isolated from sea sendiment.</title>
        <authorList>
            <person name="Kim W."/>
        </authorList>
    </citation>
    <scope>NUCLEOTIDE SEQUENCE [LARGE SCALE GENOMIC DNA]</scope>
    <source>
        <strain evidence="3 4">CAU 1616</strain>
    </source>
</reference>
<dbReference type="RefSeq" id="WP_275821684.1">
    <property type="nucleotide sequence ID" value="NZ_JARHUD010000004.1"/>
</dbReference>
<proteinExistence type="predicted"/>
<feature type="compositionally biased region" description="Low complexity" evidence="1">
    <location>
        <begin position="36"/>
        <end position="47"/>
    </location>
</feature>
<feature type="compositionally biased region" description="Polar residues" evidence="1">
    <location>
        <begin position="108"/>
        <end position="121"/>
    </location>
</feature>
<protein>
    <recommendedName>
        <fullName evidence="5">Lipoprotein</fullName>
    </recommendedName>
</protein>
<evidence type="ECO:0000313" key="3">
    <source>
        <dbReference type="EMBL" id="MDF2095862.1"/>
    </source>
</evidence>
<evidence type="ECO:0000256" key="1">
    <source>
        <dbReference type="SAM" id="MobiDB-lite"/>
    </source>
</evidence>
<dbReference type="EMBL" id="JARHUD010000004">
    <property type="protein sequence ID" value="MDF2095862.1"/>
    <property type="molecule type" value="Genomic_DNA"/>
</dbReference>
<keyword evidence="4" id="KW-1185">Reference proteome</keyword>
<name>A0ABT5YLY0_9PROT</name>
<sequence>MALTSSTPRAACRPPILWGVALAGLLALGACAQRSAEAPAGEGAAPAYRYDEPRQETSPLIYDDSATQPGQRGRDEGYQEANEQCDAYARAVVAQDRRIRSDRDTMRSSRLGSAPMSSLSRSMRDHGEQGSYERHFRQCMESRGTSTE</sequence>
<feature type="signal peptide" evidence="2">
    <location>
        <begin position="1"/>
        <end position="32"/>
    </location>
</feature>
<evidence type="ECO:0000313" key="4">
    <source>
        <dbReference type="Proteomes" id="UP001215503"/>
    </source>
</evidence>
<organism evidence="3 4">
    <name type="scientific">Aquibaculum arenosum</name>
    <dbReference type="NCBI Taxonomy" id="3032591"/>
    <lineage>
        <taxon>Bacteria</taxon>
        <taxon>Pseudomonadati</taxon>
        <taxon>Pseudomonadota</taxon>
        <taxon>Alphaproteobacteria</taxon>
        <taxon>Rhodospirillales</taxon>
        <taxon>Rhodovibrionaceae</taxon>
        <taxon>Aquibaculum</taxon>
    </lineage>
</organism>
<feature type="compositionally biased region" description="Basic and acidic residues" evidence="1">
    <location>
        <begin position="122"/>
        <end position="140"/>
    </location>
</feature>
<feature type="region of interest" description="Disordered" evidence="1">
    <location>
        <begin position="36"/>
        <end position="82"/>
    </location>
</feature>
<gene>
    <name evidence="3" type="ORF">P2G67_07730</name>
</gene>
<evidence type="ECO:0008006" key="5">
    <source>
        <dbReference type="Google" id="ProtNLM"/>
    </source>
</evidence>
<feature type="compositionally biased region" description="Basic and acidic residues" evidence="1">
    <location>
        <begin position="96"/>
        <end position="107"/>
    </location>
</feature>
<evidence type="ECO:0000256" key="2">
    <source>
        <dbReference type="SAM" id="SignalP"/>
    </source>
</evidence>
<comment type="caution">
    <text evidence="3">The sequence shown here is derived from an EMBL/GenBank/DDBJ whole genome shotgun (WGS) entry which is preliminary data.</text>
</comment>
<dbReference type="Proteomes" id="UP001215503">
    <property type="component" value="Unassembled WGS sequence"/>
</dbReference>
<feature type="region of interest" description="Disordered" evidence="1">
    <location>
        <begin position="96"/>
        <end position="148"/>
    </location>
</feature>
<feature type="chain" id="PRO_5047295212" description="Lipoprotein" evidence="2">
    <location>
        <begin position="33"/>
        <end position="148"/>
    </location>
</feature>